<evidence type="ECO:0000256" key="5">
    <source>
        <dbReference type="ARBA" id="ARBA00022664"/>
    </source>
</evidence>
<evidence type="ECO:0000256" key="11">
    <source>
        <dbReference type="ARBA" id="ARBA00067670"/>
    </source>
</evidence>
<dbReference type="OrthoDB" id="77463at2759"/>
<dbReference type="RefSeq" id="XP_044285513.1">
    <property type="nucleotide sequence ID" value="XM_044429578.1"/>
</dbReference>
<name>A0A8D2LG08_VARKO</name>
<dbReference type="InterPro" id="IPR009422">
    <property type="entry name" value="Gemin6"/>
</dbReference>
<evidence type="ECO:0000256" key="9">
    <source>
        <dbReference type="ARBA" id="ARBA00059373"/>
    </source>
</evidence>
<keyword evidence="14" id="KW-1185">Reference proteome</keyword>
<dbReference type="AlphaFoldDB" id="A0A8D2LG08"/>
<keyword evidence="3" id="KW-0963">Cytoplasm</keyword>
<dbReference type="InterPro" id="IPR047574">
    <property type="entry name" value="AD"/>
</dbReference>
<dbReference type="GO" id="GO:0032797">
    <property type="term" value="C:SMN complex"/>
    <property type="evidence" value="ECO:0007669"/>
    <property type="project" value="TreeGrafter"/>
</dbReference>
<keyword evidence="5" id="KW-0507">mRNA processing</keyword>
<dbReference type="GO" id="GO:0097504">
    <property type="term" value="C:Gemini of Cajal bodies"/>
    <property type="evidence" value="ECO:0007669"/>
    <property type="project" value="UniProtKB-SubCell"/>
</dbReference>
<dbReference type="RefSeq" id="XP_044285514.1">
    <property type="nucleotide sequence ID" value="XM_044429579.1"/>
</dbReference>
<dbReference type="FunFam" id="2.30.30.100:FF:000038">
    <property type="entry name" value="Gem-associated protein 6"/>
    <property type="match status" value="1"/>
</dbReference>
<protein>
    <recommendedName>
        <fullName evidence="11">Gem-associated protein 6</fullName>
    </recommendedName>
</protein>
<reference evidence="13" key="1">
    <citation type="submission" date="2025-08" db="UniProtKB">
        <authorList>
            <consortium name="Ensembl"/>
        </authorList>
    </citation>
    <scope>IDENTIFICATION</scope>
</reference>
<evidence type="ECO:0000256" key="4">
    <source>
        <dbReference type="ARBA" id="ARBA00022553"/>
    </source>
</evidence>
<evidence type="ECO:0000259" key="12">
    <source>
        <dbReference type="PROSITE" id="PS52001"/>
    </source>
</evidence>
<dbReference type="InterPro" id="IPR046857">
    <property type="entry name" value="Gemin6_Sm-like_dom"/>
</dbReference>
<dbReference type="PROSITE" id="PS52001">
    <property type="entry name" value="AD"/>
    <property type="match status" value="1"/>
</dbReference>
<dbReference type="Ensembl" id="ENSVKKT00000021964.1">
    <property type="protein sequence ID" value="ENSVKKP00000021429.1"/>
    <property type="gene ID" value="ENSVKKG00000014339.1"/>
</dbReference>
<dbReference type="GeneID" id="123023151"/>
<gene>
    <name evidence="13" type="primary">GEMIN6</name>
</gene>
<organism evidence="13 14">
    <name type="scientific">Varanus komodoensis</name>
    <name type="common">Komodo dragon</name>
    <dbReference type="NCBI Taxonomy" id="61221"/>
    <lineage>
        <taxon>Eukaryota</taxon>
        <taxon>Metazoa</taxon>
        <taxon>Chordata</taxon>
        <taxon>Craniata</taxon>
        <taxon>Vertebrata</taxon>
        <taxon>Euteleostomi</taxon>
        <taxon>Lepidosauria</taxon>
        <taxon>Squamata</taxon>
        <taxon>Bifurcata</taxon>
        <taxon>Unidentata</taxon>
        <taxon>Episquamata</taxon>
        <taxon>Toxicofera</taxon>
        <taxon>Anguimorpha</taxon>
        <taxon>Paleoanguimorpha</taxon>
        <taxon>Varanoidea</taxon>
        <taxon>Varanidae</taxon>
        <taxon>Varanus</taxon>
    </lineage>
</organism>
<evidence type="ECO:0000256" key="7">
    <source>
        <dbReference type="ARBA" id="ARBA00023242"/>
    </source>
</evidence>
<dbReference type="PANTHER" id="PTHR14710">
    <property type="entry name" value="GEM-ASSOCIATED PROTEIN 6"/>
    <property type="match status" value="1"/>
</dbReference>
<keyword evidence="6" id="KW-0508">mRNA splicing</keyword>
<evidence type="ECO:0000256" key="10">
    <source>
        <dbReference type="ARBA" id="ARBA00065613"/>
    </source>
</evidence>
<dbReference type="KEGG" id="vko:123023151"/>
<keyword evidence="4" id="KW-0597">Phosphoprotein</keyword>
<dbReference type="GO" id="GO:0000245">
    <property type="term" value="P:spliceosomal complex assembly"/>
    <property type="evidence" value="ECO:0007669"/>
    <property type="project" value="InterPro"/>
</dbReference>
<dbReference type="OMA" id="LEWEDYV"/>
<accession>A0A8D2LG08</accession>
<dbReference type="Pfam" id="PF06372">
    <property type="entry name" value="Gemin6"/>
    <property type="match status" value="1"/>
</dbReference>
<comment type="subunit">
    <text evidence="10">Part of the core SMN complex that contains SMN1, GEMIN2/SIP1, DDX20/GEMIN3, GEMIN4, GEMIN5, GEMIN6, GEMIN7, GEMIN8 and STRAP/UNRIP. Part of the SMN-Sm complex that contains SMN1, GEMIN2/SIP1, DDX20/GEMIN3, GEMIN4, GEMIN5, GEMIN6, GEMIN7, GEMIN8, STRAP/UNRIP and the Sm proteins SNRPB, SNRPD1, SNRPD2, SNRPD3, SNRPE, SNRPF and SNRPG. Interacts with GEMIN7; the interaction is direct. Interacts with GEMIN8; the interaction is direct. Interacts with SNRPB, SNRPD2, SNRPD3 and SNRPE; the interaction is direct.</text>
</comment>
<evidence type="ECO:0000256" key="3">
    <source>
        <dbReference type="ARBA" id="ARBA00022490"/>
    </source>
</evidence>
<dbReference type="PANTHER" id="PTHR14710:SF2">
    <property type="entry name" value="GEM-ASSOCIATED PROTEIN 6"/>
    <property type="match status" value="1"/>
</dbReference>
<evidence type="ECO:0000256" key="1">
    <source>
        <dbReference type="ARBA" id="ARBA00004496"/>
    </source>
</evidence>
<evidence type="ECO:0000256" key="2">
    <source>
        <dbReference type="ARBA" id="ARBA00004642"/>
    </source>
</evidence>
<proteinExistence type="predicted"/>
<sequence length="167" mass="18733">MTEWQRKTPLEWLAYVNKEVNVLAAEKHQYKGWVLTVDPVSANILLANPAENGKVFITGVLGHAVQDVEIVTETEEEMKEKLAQLFMPGEGQTYSQEELEEKKNNLKNWLEKNHIPVIEEGDSQAVLCIAGVLTINPPYGPEDCSSSNEIILSRVQGLIQSYLALQQ</sequence>
<dbReference type="CDD" id="cd11676">
    <property type="entry name" value="Gemin6"/>
    <property type="match status" value="1"/>
</dbReference>
<dbReference type="InterPro" id="IPR046856">
    <property type="entry name" value="Gemin6_C"/>
</dbReference>
<evidence type="ECO:0000256" key="8">
    <source>
        <dbReference type="ARBA" id="ARBA00034695"/>
    </source>
</evidence>
<feature type="domain" description="AD" evidence="12">
    <location>
        <begin position="69"/>
        <end position="167"/>
    </location>
</feature>
<comment type="subcellular location">
    <subcellularLocation>
        <location evidence="1">Cytoplasm</location>
    </subcellularLocation>
    <subcellularLocation>
        <location evidence="8">Nucleus</location>
        <location evidence="8">Gem</location>
    </subcellularLocation>
    <subcellularLocation>
        <location evidence="2">Nucleus</location>
        <location evidence="2">Nucleoplasm</location>
    </subcellularLocation>
</comment>
<dbReference type="GO" id="GO:0000387">
    <property type="term" value="P:spliceosomal snRNP assembly"/>
    <property type="evidence" value="ECO:0007669"/>
    <property type="project" value="TreeGrafter"/>
</dbReference>
<comment type="function">
    <text evidence="9">The SMN complex catalyzes the assembly of small nuclear ribonucleoproteins (snRNPs), the building blocks of the spliceosome, and thereby plays an important role in the splicing of cellular pre-mRNAs. Most spliceosomal snRNPs contain a common set of Sm proteins SNRPB, SNRPD1, SNRPD2, SNRPD3, SNRPE, SNRPF and SNRPG that assemble in a heptameric protein ring on the Sm site of the small nuclear RNA to form the core snRNP (Sm core). In the cytosol, the Sm proteins SNRPD1, SNRPD2, SNRPE, SNRPF and SNRPG are trapped in an inactive 6S pICln-Sm complex by the chaperone CLNS1A that controls the assembly of the core snRNP. To assemble core snRNPs, the SMN complex accepts the trapped 5Sm proteins from CLNS1A forming an intermediate. Binding of snRNA inside 5Sm triggers eviction of the SMN complex, thereby allowing binding of SNRPD3 and SNRPB to complete assembly of the core snRNP.</text>
</comment>
<dbReference type="Pfam" id="PF20417">
    <property type="entry name" value="Gemin6_C"/>
    <property type="match status" value="1"/>
</dbReference>
<evidence type="ECO:0000313" key="14">
    <source>
        <dbReference type="Proteomes" id="UP000694545"/>
    </source>
</evidence>
<evidence type="ECO:0000256" key="6">
    <source>
        <dbReference type="ARBA" id="ARBA00023187"/>
    </source>
</evidence>
<dbReference type="Proteomes" id="UP000694545">
    <property type="component" value="Unplaced"/>
</dbReference>
<reference evidence="13" key="2">
    <citation type="submission" date="2025-09" db="UniProtKB">
        <authorList>
            <consortium name="Ensembl"/>
        </authorList>
    </citation>
    <scope>IDENTIFICATION</scope>
</reference>
<dbReference type="Gene3D" id="2.30.30.100">
    <property type="match status" value="1"/>
</dbReference>
<dbReference type="CTD" id="79833"/>
<keyword evidence="7" id="KW-0539">Nucleus</keyword>
<evidence type="ECO:0000313" key="13">
    <source>
        <dbReference type="Ensembl" id="ENSVKKP00000021429.1"/>
    </source>
</evidence>